<dbReference type="AlphaFoldDB" id="A0A9J7AVW2"/>
<dbReference type="GO" id="GO:0017004">
    <property type="term" value="P:cytochrome complex assembly"/>
    <property type="evidence" value="ECO:0007669"/>
    <property type="project" value="UniProtKB-KW"/>
</dbReference>
<dbReference type="InterPro" id="IPR007078">
    <property type="entry name" value="Haem_export_protD_CcmD"/>
</dbReference>
<evidence type="ECO:0000256" key="9">
    <source>
        <dbReference type="ARBA" id="ARBA00022748"/>
    </source>
</evidence>
<evidence type="ECO:0000313" key="14">
    <source>
        <dbReference type="EMBL" id="UUX51448.1"/>
    </source>
</evidence>
<keyword evidence="8 12" id="KW-0812">Transmembrane</keyword>
<comment type="subcellular location">
    <subcellularLocation>
        <location evidence="2 12">Cell inner membrane</location>
        <topology evidence="2 12">Single-pass membrane protein</topology>
    </subcellularLocation>
</comment>
<comment type="function">
    <text evidence="1 12">Required for the export of heme to the periplasm for the biogenesis of c-type cytochromes.</text>
</comment>
<dbReference type="PANTHER" id="PTHR37531:SF1">
    <property type="entry name" value="HEME EXPORTER PROTEIN D"/>
    <property type="match status" value="1"/>
</dbReference>
<feature type="transmembrane region" description="Helical" evidence="12">
    <location>
        <begin position="14"/>
        <end position="34"/>
    </location>
</feature>
<dbReference type="GO" id="GO:0015886">
    <property type="term" value="P:heme transport"/>
    <property type="evidence" value="ECO:0007669"/>
    <property type="project" value="InterPro"/>
</dbReference>
<keyword evidence="7 12" id="KW-0997">Cell inner membrane</keyword>
<keyword evidence="5 12" id="KW-0813">Transport</keyword>
<accession>A0A9J7AVW2</accession>
<dbReference type="EMBL" id="CP102480">
    <property type="protein sequence ID" value="UUX51448.1"/>
    <property type="molecule type" value="Genomic_DNA"/>
</dbReference>
<dbReference type="KEGG" id="naci:NUH88_07060"/>
<dbReference type="GO" id="GO:0005886">
    <property type="term" value="C:plasma membrane"/>
    <property type="evidence" value="ECO:0007669"/>
    <property type="project" value="UniProtKB-SubCell"/>
</dbReference>
<evidence type="ECO:0000256" key="12">
    <source>
        <dbReference type="RuleBase" id="RU363101"/>
    </source>
</evidence>
<organism evidence="14 15">
    <name type="scientific">Nisaea acidiphila</name>
    <dbReference type="NCBI Taxonomy" id="1862145"/>
    <lineage>
        <taxon>Bacteria</taxon>
        <taxon>Pseudomonadati</taxon>
        <taxon>Pseudomonadota</taxon>
        <taxon>Alphaproteobacteria</taxon>
        <taxon>Rhodospirillales</taxon>
        <taxon>Thalassobaculaceae</taxon>
        <taxon>Nisaea</taxon>
    </lineage>
</organism>
<dbReference type="Proteomes" id="UP001060336">
    <property type="component" value="Chromosome"/>
</dbReference>
<comment type="similarity">
    <text evidence="3 12">Belongs to the CcmD/CycX/HelD family.</text>
</comment>
<keyword evidence="11 12" id="KW-0472">Membrane</keyword>
<name>A0A9J7AVW2_9PROT</name>
<evidence type="ECO:0000256" key="4">
    <source>
        <dbReference type="ARBA" id="ARBA00016461"/>
    </source>
</evidence>
<dbReference type="NCBIfam" id="TIGR03141">
    <property type="entry name" value="cytochro_ccmD"/>
    <property type="match status" value="1"/>
</dbReference>
<dbReference type="GO" id="GO:1903607">
    <property type="term" value="P:cytochrome c biosynthetic process"/>
    <property type="evidence" value="ECO:0007669"/>
    <property type="project" value="TreeGrafter"/>
</dbReference>
<dbReference type="PANTHER" id="PTHR37531">
    <property type="entry name" value="HEME EXPORTER PROTEIN D"/>
    <property type="match status" value="1"/>
</dbReference>
<evidence type="ECO:0000256" key="8">
    <source>
        <dbReference type="ARBA" id="ARBA00022692"/>
    </source>
</evidence>
<evidence type="ECO:0000256" key="6">
    <source>
        <dbReference type="ARBA" id="ARBA00022475"/>
    </source>
</evidence>
<evidence type="ECO:0000313" key="15">
    <source>
        <dbReference type="Proteomes" id="UP001060336"/>
    </source>
</evidence>
<feature type="region of interest" description="Disordered" evidence="13">
    <location>
        <begin position="50"/>
        <end position="70"/>
    </location>
</feature>
<protein>
    <recommendedName>
        <fullName evidence="4 12">Heme exporter protein D</fullName>
    </recommendedName>
</protein>
<proteinExistence type="inferred from homology"/>
<evidence type="ECO:0000256" key="5">
    <source>
        <dbReference type="ARBA" id="ARBA00022448"/>
    </source>
</evidence>
<dbReference type="InterPro" id="IPR052075">
    <property type="entry name" value="Heme_exporter_D"/>
</dbReference>
<evidence type="ECO:0000256" key="1">
    <source>
        <dbReference type="ARBA" id="ARBA00002442"/>
    </source>
</evidence>
<gene>
    <name evidence="14" type="primary">ccmD</name>
    <name evidence="14" type="ORF">NUH88_07060</name>
</gene>
<keyword evidence="10 12" id="KW-1133">Transmembrane helix</keyword>
<dbReference type="RefSeq" id="WP_257770945.1">
    <property type="nucleotide sequence ID" value="NZ_CP102480.1"/>
</dbReference>
<dbReference type="Pfam" id="PF04995">
    <property type="entry name" value="CcmD"/>
    <property type="match status" value="1"/>
</dbReference>
<evidence type="ECO:0000256" key="13">
    <source>
        <dbReference type="SAM" id="MobiDB-lite"/>
    </source>
</evidence>
<evidence type="ECO:0000256" key="11">
    <source>
        <dbReference type="ARBA" id="ARBA00023136"/>
    </source>
</evidence>
<evidence type="ECO:0000256" key="2">
    <source>
        <dbReference type="ARBA" id="ARBA00004377"/>
    </source>
</evidence>
<sequence length="70" mass="7862">MIQDFLEMGGYATYVWSSYAVVLVVLVGMLIASVSAMRARERELNALEERVGGRRQRRPRATTEEVADDA</sequence>
<evidence type="ECO:0000256" key="7">
    <source>
        <dbReference type="ARBA" id="ARBA00022519"/>
    </source>
</evidence>
<keyword evidence="9 12" id="KW-0201">Cytochrome c-type biogenesis</keyword>
<reference evidence="14" key="1">
    <citation type="submission" date="2022-08" db="EMBL/GenBank/DDBJ databases">
        <title>Nisaea acidiphila sp. nov., isolated from a marine algal debris and emended description of the genus Nisaea Urios et al. 2008.</title>
        <authorList>
            <person name="Kwon K."/>
        </authorList>
    </citation>
    <scope>NUCLEOTIDE SEQUENCE</scope>
    <source>
        <strain evidence="14">MEBiC11861</strain>
    </source>
</reference>
<evidence type="ECO:0000256" key="3">
    <source>
        <dbReference type="ARBA" id="ARBA00008741"/>
    </source>
</evidence>
<evidence type="ECO:0000256" key="10">
    <source>
        <dbReference type="ARBA" id="ARBA00022989"/>
    </source>
</evidence>
<keyword evidence="15" id="KW-1185">Reference proteome</keyword>
<keyword evidence="6 12" id="KW-1003">Cell membrane</keyword>